<keyword evidence="7 19" id="KW-0479">Metal-binding</keyword>
<evidence type="ECO:0000256" key="19">
    <source>
        <dbReference type="PIRNR" id="PIRNR026389"/>
    </source>
</evidence>
<evidence type="ECO:0000256" key="22">
    <source>
        <dbReference type="PIRSR" id="PIRSR026389-3"/>
    </source>
</evidence>
<dbReference type="SMART" id="SM00065">
    <property type="entry name" value="GAF"/>
    <property type="match status" value="1"/>
</dbReference>
<evidence type="ECO:0000256" key="17">
    <source>
        <dbReference type="ARBA" id="ARBA00023157"/>
    </source>
</evidence>
<dbReference type="SUPFAM" id="SSF47384">
    <property type="entry name" value="Homodimeric domain of signal transducing histidine kinase"/>
    <property type="match status" value="1"/>
</dbReference>
<dbReference type="InterPro" id="IPR005467">
    <property type="entry name" value="His_kinase_dom"/>
</dbReference>
<feature type="binding site" evidence="20">
    <location>
        <begin position="495"/>
        <end position="498"/>
    </location>
    <ligand>
        <name>ADP</name>
        <dbReference type="ChEBI" id="CHEBI:456216"/>
    </ligand>
</feature>
<keyword evidence="14 19" id="KW-0186">Copper</keyword>
<dbReference type="PIRSF" id="PIRSF026389">
    <property type="entry name" value="Ethyln_sen_HK"/>
    <property type="match status" value="1"/>
</dbReference>
<gene>
    <name evidence="28" type="ORF">KP509_34G043700</name>
</gene>
<comment type="subcellular location">
    <subcellularLocation>
        <location evidence="2">Endoplasmic reticulum membrane</location>
        <topology evidence="2">Multi-pass membrane protein</topology>
    </subcellularLocation>
</comment>
<dbReference type="SUPFAM" id="SSF52172">
    <property type="entry name" value="CheY-like"/>
    <property type="match status" value="1"/>
</dbReference>
<dbReference type="SMART" id="SM00388">
    <property type="entry name" value="HisKA"/>
    <property type="match status" value="1"/>
</dbReference>
<proteinExistence type="inferred from homology"/>
<dbReference type="InterPro" id="IPR036097">
    <property type="entry name" value="HisK_dim/P_sf"/>
</dbReference>
<name>A0A8T2QKY6_CERRI</name>
<feature type="binding site" evidence="20">
    <location>
        <position position="583"/>
    </location>
    <ligand>
        <name>ADP</name>
        <dbReference type="ChEBI" id="CHEBI:456216"/>
    </ligand>
</feature>
<protein>
    <recommendedName>
        <fullName evidence="19">Ethylene receptor</fullName>
    </recommendedName>
</protein>
<dbReference type="PANTHER" id="PTHR24423:SF633">
    <property type="entry name" value="ETHYLENE RECEPTOR 2"/>
    <property type="match status" value="1"/>
</dbReference>
<dbReference type="EMBL" id="CM035439">
    <property type="protein sequence ID" value="KAH7284220.1"/>
    <property type="molecule type" value="Genomic_DNA"/>
</dbReference>
<dbReference type="InterPro" id="IPR014525">
    <property type="entry name" value="ETR"/>
</dbReference>
<sequence length="762" mass="85024">MGSAFGFAYIILMALVCMIEGGVGSEEKSCCVNGGLSLETMIRFQIVSDFLITVAYLSIPLELLYFINRAKIFPFWWVVAQFGAFIVLCGLTHLAAMWTYRPHSFNVLLTQTILKVLTALVSCAVAVSLVQIIPVLLHVKVRELFLLNKTEELNREMDLIRRQEEAGRHVRMLTQEIRRSLDRHTILSIMLEELSKTLQLENCSIWMPDSEKNTLELTHEWKRRTFHADTPIVIAADDEIVLKVQSSTEAIVIPSDSVLGKASSHDAAVLGPMVAVRLPLLRCSNFKGATSKHLDTLYAVMVSGLPKISGREWTSSELEIVEAVSDQVAVALSHAAILEESFRIRDQLADQNKILQCARKEAEIAVLARNEFLIAMNHEMRVPLHSIRALASLLQECDLSPEQRALTETVARSSGLMSMIINDMLDYSRLEDGCLKLEFHPFELNSVFREVANFAIPMARSKGLRFSLELSRDLPQHVIGDEKRLLQVILYLIVNAIKSAGHGSIAVAVSAIDDQELRAQRYFPNQSGMRPGEDDDDYVSLRTEVWNPGFEIADNDVSKIFRRSVQSEVITNNGDGGVGDLQLTVCQKIVQLMNGRIWVDGKGLGSGSVVAFVVKLKLGSASTSMSIKETLYKDLEGLKVLVVDDNLINRMVTWQVLEKLGCEATIVESGRECLATLVQPGSVYELVMLDLWMPEMDGYEVARRIRKNVQPHQRPLLVALTADTDKSTLECCISVGMDGVILKPVSLTEMGNQLCNLLRKRR</sequence>
<dbReference type="OrthoDB" id="60033at2759"/>
<dbReference type="GO" id="GO:0000155">
    <property type="term" value="F:phosphorelay sensor kinase activity"/>
    <property type="evidence" value="ECO:0007669"/>
    <property type="project" value="InterPro"/>
</dbReference>
<evidence type="ECO:0000256" key="10">
    <source>
        <dbReference type="ARBA" id="ARBA00022777"/>
    </source>
</evidence>
<dbReference type="InterPro" id="IPR003018">
    <property type="entry name" value="GAF"/>
</dbReference>
<evidence type="ECO:0000256" key="18">
    <source>
        <dbReference type="ARBA" id="ARBA00023170"/>
    </source>
</evidence>
<dbReference type="FunFam" id="1.10.287.130:FF:000004">
    <property type="entry name" value="Ethylene receptor 1"/>
    <property type="match status" value="1"/>
</dbReference>
<dbReference type="GO" id="GO:0005789">
    <property type="term" value="C:endoplasmic reticulum membrane"/>
    <property type="evidence" value="ECO:0007669"/>
    <property type="project" value="UniProtKB-SubCell"/>
</dbReference>
<comment type="cofactor">
    <cofactor evidence="21">
        <name>Cu cation</name>
        <dbReference type="ChEBI" id="CHEBI:23378"/>
    </cofactor>
    <text evidence="21">Binds 1 copper ion per dimer.</text>
</comment>
<dbReference type="PANTHER" id="PTHR24423">
    <property type="entry name" value="TWO-COMPONENT SENSOR HISTIDINE KINASE"/>
    <property type="match status" value="1"/>
</dbReference>
<feature type="binding site" evidence="21">
    <location>
        <position position="93"/>
    </location>
    <ligand>
        <name>Cu cation</name>
        <dbReference type="ChEBI" id="CHEBI:23378"/>
    </ligand>
</feature>
<evidence type="ECO:0000256" key="6">
    <source>
        <dbReference type="ARBA" id="ARBA00022692"/>
    </source>
</evidence>
<keyword evidence="10 19" id="KW-0418">Kinase</keyword>
<dbReference type="SMART" id="SM00387">
    <property type="entry name" value="HATPase_c"/>
    <property type="match status" value="1"/>
</dbReference>
<evidence type="ECO:0000256" key="13">
    <source>
        <dbReference type="ARBA" id="ARBA00022989"/>
    </source>
</evidence>
<comment type="similarity">
    <text evidence="3 19">Belongs to the ethylene receptor family.</text>
</comment>
<keyword evidence="5 19" id="KW-0808">Transferase</keyword>
<comment type="catalytic activity">
    <reaction evidence="1">
        <text>ATP + protein L-histidine = ADP + protein N-phospho-L-histidine.</text>
        <dbReference type="EC" id="2.7.13.3"/>
    </reaction>
</comment>
<dbReference type="Pfam" id="PF01590">
    <property type="entry name" value="GAF"/>
    <property type="match status" value="1"/>
</dbReference>
<evidence type="ECO:0000256" key="11">
    <source>
        <dbReference type="ARBA" id="ARBA00022824"/>
    </source>
</evidence>
<accession>A0A8T2QKY6</accession>
<keyword evidence="4 24" id="KW-0597">Phosphoprotein</keyword>
<evidence type="ECO:0000256" key="9">
    <source>
        <dbReference type="ARBA" id="ARBA00022745"/>
    </source>
</evidence>
<evidence type="ECO:0000256" key="4">
    <source>
        <dbReference type="ARBA" id="ARBA00022553"/>
    </source>
</evidence>
<feature type="domain" description="Response regulatory" evidence="27">
    <location>
        <begin position="639"/>
        <end position="758"/>
    </location>
</feature>
<dbReference type="Proteomes" id="UP000825935">
    <property type="component" value="Chromosome 34"/>
</dbReference>
<feature type="transmembrane region" description="Helical" evidence="25">
    <location>
        <begin position="6"/>
        <end position="25"/>
    </location>
</feature>
<feature type="transmembrane region" description="Helical" evidence="25">
    <location>
        <begin position="112"/>
        <end position="137"/>
    </location>
</feature>
<dbReference type="Pfam" id="PF00072">
    <property type="entry name" value="Response_reg"/>
    <property type="match status" value="1"/>
</dbReference>
<dbReference type="GO" id="GO:0005524">
    <property type="term" value="F:ATP binding"/>
    <property type="evidence" value="ECO:0007669"/>
    <property type="project" value="UniProtKB-UniRule"/>
</dbReference>
<evidence type="ECO:0000313" key="28">
    <source>
        <dbReference type="EMBL" id="KAH7284220.1"/>
    </source>
</evidence>
<keyword evidence="11 19" id="KW-0256">Endoplasmic reticulum</keyword>
<evidence type="ECO:0000259" key="26">
    <source>
        <dbReference type="PROSITE" id="PS50109"/>
    </source>
</evidence>
<dbReference type="Pfam" id="PF25487">
    <property type="entry name" value="ETR1_N"/>
    <property type="match status" value="1"/>
</dbReference>
<evidence type="ECO:0000256" key="2">
    <source>
        <dbReference type="ARBA" id="ARBA00004477"/>
    </source>
</evidence>
<dbReference type="Gene3D" id="3.40.50.2300">
    <property type="match status" value="1"/>
</dbReference>
<keyword evidence="6 25" id="KW-0812">Transmembrane</keyword>
<dbReference type="Gene3D" id="3.30.450.40">
    <property type="match status" value="1"/>
</dbReference>
<comment type="caution">
    <text evidence="28">The sequence shown here is derived from an EMBL/GenBank/DDBJ whole genome shotgun (WGS) entry which is preliminary data.</text>
</comment>
<dbReference type="Pfam" id="PF02518">
    <property type="entry name" value="HATPase_c"/>
    <property type="match status" value="1"/>
</dbReference>
<keyword evidence="29" id="KW-1185">Reference proteome</keyword>
<dbReference type="EMBL" id="CM035439">
    <property type="protein sequence ID" value="KAH7284222.1"/>
    <property type="molecule type" value="Genomic_DNA"/>
</dbReference>
<organism evidence="28 29">
    <name type="scientific">Ceratopteris richardii</name>
    <name type="common">Triangle waterfern</name>
    <dbReference type="NCBI Taxonomy" id="49495"/>
    <lineage>
        <taxon>Eukaryota</taxon>
        <taxon>Viridiplantae</taxon>
        <taxon>Streptophyta</taxon>
        <taxon>Embryophyta</taxon>
        <taxon>Tracheophyta</taxon>
        <taxon>Polypodiopsida</taxon>
        <taxon>Polypodiidae</taxon>
        <taxon>Polypodiales</taxon>
        <taxon>Pteridineae</taxon>
        <taxon>Pteridaceae</taxon>
        <taxon>Parkerioideae</taxon>
        <taxon>Ceratopteris</taxon>
    </lineage>
</organism>
<evidence type="ECO:0000313" key="29">
    <source>
        <dbReference type="Proteomes" id="UP000825935"/>
    </source>
</evidence>
<dbReference type="PROSITE" id="PS50110">
    <property type="entry name" value="RESPONSE_REGULATORY"/>
    <property type="match status" value="1"/>
</dbReference>
<dbReference type="Pfam" id="PF00512">
    <property type="entry name" value="HisKA"/>
    <property type="match status" value="1"/>
</dbReference>
<reference evidence="28" key="1">
    <citation type="submission" date="2021-08" db="EMBL/GenBank/DDBJ databases">
        <title>WGS assembly of Ceratopteris richardii.</title>
        <authorList>
            <person name="Marchant D.B."/>
            <person name="Chen G."/>
            <person name="Jenkins J."/>
            <person name="Shu S."/>
            <person name="Leebens-Mack J."/>
            <person name="Grimwood J."/>
            <person name="Schmutz J."/>
            <person name="Soltis P."/>
            <person name="Soltis D."/>
            <person name="Chen Z.-H."/>
        </authorList>
    </citation>
    <scope>NUCLEOTIDE SEQUENCE</scope>
    <source>
        <strain evidence="28">Whitten #5841</strain>
        <tissue evidence="28">Leaf</tissue>
    </source>
</reference>
<feature type="disulfide bond" description="Interchain" evidence="22">
    <location>
        <position position="31"/>
    </location>
</feature>
<evidence type="ECO:0000256" key="14">
    <source>
        <dbReference type="ARBA" id="ARBA00023008"/>
    </source>
</evidence>
<dbReference type="PROSITE" id="PS50109">
    <property type="entry name" value="HIS_KIN"/>
    <property type="match status" value="1"/>
</dbReference>
<dbReference type="GO" id="GO:0038199">
    <property type="term" value="F:ethylene receptor activity"/>
    <property type="evidence" value="ECO:0007669"/>
    <property type="project" value="UniProtKB-UniRule"/>
</dbReference>
<dbReference type="InterPro" id="IPR011006">
    <property type="entry name" value="CheY-like_superfamily"/>
</dbReference>
<dbReference type="AlphaFoldDB" id="A0A8T2QKY6"/>
<feature type="domain" description="Histidine kinase" evidence="26">
    <location>
        <begin position="375"/>
        <end position="618"/>
    </location>
</feature>
<evidence type="ECO:0000256" key="20">
    <source>
        <dbReference type="PIRSR" id="PIRSR026389-1"/>
    </source>
</evidence>
<keyword evidence="18 19" id="KW-0675">Receptor</keyword>
<evidence type="ECO:0000256" key="12">
    <source>
        <dbReference type="ARBA" id="ARBA00022840"/>
    </source>
</evidence>
<keyword evidence="9 19" id="KW-0936">Ethylene signaling pathway</keyword>
<dbReference type="GO" id="GO:0051740">
    <property type="term" value="F:ethylene binding"/>
    <property type="evidence" value="ECO:0007669"/>
    <property type="project" value="UniProtKB-UniRule"/>
</dbReference>
<evidence type="ECO:0000256" key="23">
    <source>
        <dbReference type="PIRSR" id="PIRSR026389-4"/>
    </source>
</evidence>
<dbReference type="InterPro" id="IPR003661">
    <property type="entry name" value="HisK_dim/P_dom"/>
</dbReference>
<dbReference type="Gene3D" id="1.10.287.130">
    <property type="match status" value="1"/>
</dbReference>
<dbReference type="Gene3D" id="3.30.565.10">
    <property type="entry name" value="Histidine kinase-like ATPase, C-terminal domain"/>
    <property type="match status" value="1"/>
</dbReference>
<dbReference type="InterPro" id="IPR058544">
    <property type="entry name" value="ETR1_N"/>
</dbReference>
<keyword evidence="8 19" id="KW-0547">Nucleotide-binding</keyword>
<dbReference type="InterPro" id="IPR003594">
    <property type="entry name" value="HATPase_dom"/>
</dbReference>
<evidence type="ECO:0000256" key="15">
    <source>
        <dbReference type="ARBA" id="ARBA00023012"/>
    </source>
</evidence>
<dbReference type="InterPro" id="IPR036890">
    <property type="entry name" value="HATPase_C_sf"/>
</dbReference>
<keyword evidence="16 19" id="KW-0472">Membrane</keyword>
<dbReference type="SUPFAM" id="SSF55874">
    <property type="entry name" value="ATPase domain of HSP90 chaperone/DNA topoisomerase II/histidine kinase"/>
    <property type="match status" value="1"/>
</dbReference>
<feature type="modified residue" description="4-aspartylphosphate" evidence="24">
    <location>
        <position position="690"/>
    </location>
</feature>
<keyword evidence="12 19" id="KW-0067">ATP-binding</keyword>
<feature type="transmembrane region" description="Helical" evidence="25">
    <location>
        <begin position="46"/>
        <end position="67"/>
    </location>
</feature>
<feature type="binding site" evidence="21">
    <location>
        <position position="89"/>
    </location>
    <ligand>
        <name>Cu cation</name>
        <dbReference type="ChEBI" id="CHEBI:23378"/>
    </ligand>
</feature>
<evidence type="ECO:0000256" key="25">
    <source>
        <dbReference type="SAM" id="Phobius"/>
    </source>
</evidence>
<dbReference type="CDD" id="cd00082">
    <property type="entry name" value="HisKA"/>
    <property type="match status" value="1"/>
</dbReference>
<feature type="transmembrane region" description="Helical" evidence="25">
    <location>
        <begin position="73"/>
        <end position="100"/>
    </location>
</feature>
<keyword evidence="17 22" id="KW-1015">Disulfide bond</keyword>
<dbReference type="CDD" id="cd19933">
    <property type="entry name" value="REC_ETR-like"/>
    <property type="match status" value="1"/>
</dbReference>
<evidence type="ECO:0000256" key="21">
    <source>
        <dbReference type="PIRSR" id="PIRSR026389-2"/>
    </source>
</evidence>
<keyword evidence="15 19" id="KW-0902">Two-component regulatory system</keyword>
<comment type="function">
    <text evidence="19">May act early in the ethylene signal transduction pathway, possibly as an ethylene receptor, or as a regulator of the pathway.</text>
</comment>
<dbReference type="FunFam" id="3.30.565.10:FF:000030">
    <property type="entry name" value="Ethylene receptor 1"/>
    <property type="match status" value="1"/>
</dbReference>
<evidence type="ECO:0000256" key="1">
    <source>
        <dbReference type="ARBA" id="ARBA00000085"/>
    </source>
</evidence>
<evidence type="ECO:0000256" key="7">
    <source>
        <dbReference type="ARBA" id="ARBA00022723"/>
    </source>
</evidence>
<dbReference type="EMBL" id="CM035439">
    <property type="protein sequence ID" value="KAH7284219.1"/>
    <property type="molecule type" value="Genomic_DNA"/>
</dbReference>
<evidence type="ECO:0000256" key="24">
    <source>
        <dbReference type="PROSITE-ProRule" id="PRU00169"/>
    </source>
</evidence>
<evidence type="ECO:0000256" key="5">
    <source>
        <dbReference type="ARBA" id="ARBA00022679"/>
    </source>
</evidence>
<dbReference type="GO" id="GO:0046872">
    <property type="term" value="F:metal ion binding"/>
    <property type="evidence" value="ECO:0007669"/>
    <property type="project" value="UniProtKB-UniRule"/>
</dbReference>
<evidence type="ECO:0000259" key="27">
    <source>
        <dbReference type="PROSITE" id="PS50110"/>
    </source>
</evidence>
<keyword evidence="13 25" id="KW-1133">Transmembrane helix</keyword>
<dbReference type="InterPro" id="IPR029016">
    <property type="entry name" value="GAF-like_dom_sf"/>
</dbReference>
<dbReference type="InterPro" id="IPR001789">
    <property type="entry name" value="Sig_transdc_resp-reg_receiver"/>
</dbReference>
<dbReference type="EMBL" id="CM035439">
    <property type="protein sequence ID" value="KAH7284221.1"/>
    <property type="molecule type" value="Genomic_DNA"/>
</dbReference>
<evidence type="ECO:0000256" key="3">
    <source>
        <dbReference type="ARBA" id="ARBA00009842"/>
    </source>
</evidence>
<evidence type="ECO:0000256" key="8">
    <source>
        <dbReference type="ARBA" id="ARBA00022741"/>
    </source>
</evidence>
<dbReference type="EMBL" id="CM035439">
    <property type="protein sequence ID" value="KAH7284218.1"/>
    <property type="molecule type" value="Genomic_DNA"/>
</dbReference>
<dbReference type="SMART" id="SM00448">
    <property type="entry name" value="REC"/>
    <property type="match status" value="1"/>
</dbReference>
<feature type="cross-link" description="Glycyl lysine isopeptide (Lys-Gly) (interchain with G-Cter in ubiquitin)" evidence="23">
    <location>
        <position position="743"/>
    </location>
</feature>
<dbReference type="GO" id="GO:0010105">
    <property type="term" value="P:negative regulation of ethylene-activated signaling pathway"/>
    <property type="evidence" value="ECO:0007669"/>
    <property type="project" value="UniProtKB-ARBA"/>
</dbReference>
<dbReference type="SUPFAM" id="SSF55781">
    <property type="entry name" value="GAF domain-like"/>
    <property type="match status" value="1"/>
</dbReference>
<evidence type="ECO:0000256" key="16">
    <source>
        <dbReference type="ARBA" id="ARBA00023136"/>
    </source>
</evidence>